<dbReference type="Pfam" id="PF13527">
    <property type="entry name" value="Acetyltransf_9"/>
    <property type="match status" value="2"/>
</dbReference>
<name>A0A9P6J7C1_MORAP</name>
<protein>
    <recommendedName>
        <fullName evidence="3">N-acetyltransferase domain-containing protein</fullName>
    </recommendedName>
</protein>
<proteinExistence type="predicted"/>
<dbReference type="GO" id="GO:0030649">
    <property type="term" value="P:aminoglycoside antibiotic catabolic process"/>
    <property type="evidence" value="ECO:0007669"/>
    <property type="project" value="TreeGrafter"/>
</dbReference>
<dbReference type="EMBL" id="JAAAHY010000396">
    <property type="protein sequence ID" value="KAF9964179.1"/>
    <property type="molecule type" value="Genomic_DNA"/>
</dbReference>
<evidence type="ECO:0008006" key="3">
    <source>
        <dbReference type="Google" id="ProtNLM"/>
    </source>
</evidence>
<keyword evidence="2" id="KW-1185">Reference proteome</keyword>
<dbReference type="Gene3D" id="3.40.630.30">
    <property type="match status" value="2"/>
</dbReference>
<sequence>MTILSTVTLRKEPRTQRIDLGDGLIMRWSTSADKDNVGDCLAESFKYYQIEKREIPYGELPAKNEYFKASSGRVLGGRHVVASEFDFAVVEDTTLVGLPGKNPIIAAMSLQQYAGYYGSVKMNYAVAEEVGCVPGHRNRGLVKKLFLQMLHPAADERGDVIMLIPGIPYFYRQFGYEYAVPQKPSRLLMNPASSNPVLPEGKKEPFALREANSYDIPYLVKMSTPDRLHSKAQMGLYYDYAFWTFIVDVLARDAVTNPYDTHHHACIVVDSSTGQDVGISLTSHVTNKWGWEIFSLEDDLAPYRDILPSILRQLKESDRPHFECYNARLNHNILPAESELEKRKRGQWSAPQFSSLEVKLTPSHPAVRLLDAQGKLGPQEFSRLYTRIGSLPKYILKIAPVLENRLKESALNGISAKMQINFYRRLEGMSGKGLEIVFENGRLIEALDWVPLTPEQELLLRCETKTAPDRSQGLPATVRDKNAVVLRAHFAPMTFNRLVTGTATVDELLGRDSENEIEGAMSKLMLEVLFPKLEHLWDIFGADVKDGEEPGKNEYIEAFVGWLMSGDHVAASQNDFALVEDTALMAQPDKNPIVAVVALARVSGFFGSVDMQFGVVTAVGTLRECRNRGLVKKLMLMMIHPAADERGDEIVFILGIPHFYRQFGYECAVPYRIGRTLKALETSIPSLSVGNTELFSLRDATSADTPFLVRMSTPDKLYSKAEIGTYYDHDVWRLIVDVHSPECAKTHHDTHHHASVILDAQTLQTVGVCLTSHILGRWSWEAFSIDEGMVSYREALPSVLRQLKAADRPYFESYNTKLNNNVLPDESDLERRARGQFPPLTYADLYVKLTAHHPATQLLAVQGKLEPAKDPYPMYTRIASLPKFIRKIAPVLATRLRGSAFGGISATLQINFYRRIEGMSSRGLKIVFDEGRLKHVSDWEHRSAEEQFYEITGSTDVEELLKRDGENGVDGAETKLLLSILFPKVEHLVDVDWW</sequence>
<dbReference type="InterPro" id="IPR016181">
    <property type="entry name" value="Acyl_CoA_acyltransferase"/>
</dbReference>
<comment type="caution">
    <text evidence="1">The sequence shown here is derived from an EMBL/GenBank/DDBJ whole genome shotgun (WGS) entry which is preliminary data.</text>
</comment>
<organism evidence="1 2">
    <name type="scientific">Mortierella alpina</name>
    <name type="common">Oleaginous fungus</name>
    <name type="synonym">Mortierella renispora</name>
    <dbReference type="NCBI Taxonomy" id="64518"/>
    <lineage>
        <taxon>Eukaryota</taxon>
        <taxon>Fungi</taxon>
        <taxon>Fungi incertae sedis</taxon>
        <taxon>Mucoromycota</taxon>
        <taxon>Mortierellomycotina</taxon>
        <taxon>Mortierellomycetes</taxon>
        <taxon>Mortierellales</taxon>
        <taxon>Mortierellaceae</taxon>
        <taxon>Mortierella</taxon>
    </lineage>
</organism>
<dbReference type="AlphaFoldDB" id="A0A9P6J7C1"/>
<reference evidence="1" key="1">
    <citation type="journal article" date="2020" name="Fungal Divers.">
        <title>Resolving the Mortierellaceae phylogeny through synthesis of multi-gene phylogenetics and phylogenomics.</title>
        <authorList>
            <person name="Vandepol N."/>
            <person name="Liber J."/>
            <person name="Desiro A."/>
            <person name="Na H."/>
            <person name="Kennedy M."/>
            <person name="Barry K."/>
            <person name="Grigoriev I.V."/>
            <person name="Miller A.N."/>
            <person name="O'Donnell K."/>
            <person name="Stajich J.E."/>
            <person name="Bonito G."/>
        </authorList>
    </citation>
    <scope>NUCLEOTIDE SEQUENCE</scope>
    <source>
        <strain evidence="1">CK1249</strain>
    </source>
</reference>
<dbReference type="Proteomes" id="UP000738359">
    <property type="component" value="Unassembled WGS sequence"/>
</dbReference>
<gene>
    <name evidence="1" type="ORF">BGZ70_006826</name>
</gene>
<evidence type="ECO:0000313" key="2">
    <source>
        <dbReference type="Proteomes" id="UP000738359"/>
    </source>
</evidence>
<dbReference type="InterPro" id="IPR051554">
    <property type="entry name" value="Acetyltransferase_Eis"/>
</dbReference>
<accession>A0A9P6J7C1</accession>
<dbReference type="OrthoDB" id="2107414at2759"/>
<dbReference type="PANTHER" id="PTHR37817:SF1">
    <property type="entry name" value="N-ACETYLTRANSFERASE EIS"/>
    <property type="match status" value="1"/>
</dbReference>
<dbReference type="PANTHER" id="PTHR37817">
    <property type="entry name" value="N-ACETYLTRANSFERASE EIS"/>
    <property type="match status" value="1"/>
</dbReference>
<dbReference type="SUPFAM" id="SSF55729">
    <property type="entry name" value="Acyl-CoA N-acyltransferases (Nat)"/>
    <property type="match status" value="2"/>
</dbReference>
<evidence type="ECO:0000313" key="1">
    <source>
        <dbReference type="EMBL" id="KAF9964179.1"/>
    </source>
</evidence>
<dbReference type="GO" id="GO:0034069">
    <property type="term" value="F:aminoglycoside N-acetyltransferase activity"/>
    <property type="evidence" value="ECO:0007669"/>
    <property type="project" value="TreeGrafter"/>
</dbReference>